<feature type="transmembrane region" description="Helical" evidence="1">
    <location>
        <begin position="315"/>
        <end position="341"/>
    </location>
</feature>
<accession>A0A418WA73</accession>
<dbReference type="PANTHER" id="PTHR35342">
    <property type="entry name" value="TRICARBOXYLIC TRANSPORT PROTEIN"/>
    <property type="match status" value="1"/>
</dbReference>
<organism evidence="3 4">
    <name type="scientific">Oleomonas cavernae</name>
    <dbReference type="NCBI Taxonomy" id="2320859"/>
    <lineage>
        <taxon>Bacteria</taxon>
        <taxon>Pseudomonadati</taxon>
        <taxon>Pseudomonadota</taxon>
        <taxon>Alphaproteobacteria</taxon>
        <taxon>Acetobacterales</taxon>
        <taxon>Acetobacteraceae</taxon>
        <taxon>Oleomonas</taxon>
    </lineage>
</organism>
<feature type="transmembrane region" description="Helical" evidence="1">
    <location>
        <begin position="469"/>
        <end position="490"/>
    </location>
</feature>
<reference evidence="3 4" key="1">
    <citation type="submission" date="2018-09" db="EMBL/GenBank/DDBJ databases">
        <authorList>
            <person name="Zhu H."/>
        </authorList>
    </citation>
    <scope>NUCLEOTIDE SEQUENCE [LARGE SCALE GENOMIC DNA]</scope>
    <source>
        <strain evidence="3 4">K1W22B-8</strain>
    </source>
</reference>
<keyword evidence="1" id="KW-1133">Transmembrane helix</keyword>
<dbReference type="EMBL" id="QYUK01000011">
    <property type="protein sequence ID" value="RJF86854.1"/>
    <property type="molecule type" value="Genomic_DNA"/>
</dbReference>
<evidence type="ECO:0000313" key="4">
    <source>
        <dbReference type="Proteomes" id="UP000284605"/>
    </source>
</evidence>
<name>A0A418WA73_9PROT</name>
<evidence type="ECO:0000259" key="2">
    <source>
        <dbReference type="Pfam" id="PF01970"/>
    </source>
</evidence>
<feature type="domain" description="DUF112" evidence="2">
    <location>
        <begin position="20"/>
        <end position="438"/>
    </location>
</feature>
<dbReference type="Pfam" id="PF01970">
    <property type="entry name" value="TctA"/>
    <property type="match status" value="1"/>
</dbReference>
<comment type="caution">
    <text evidence="3">The sequence shown here is derived from an EMBL/GenBank/DDBJ whole genome shotgun (WGS) entry which is preliminary data.</text>
</comment>
<feature type="transmembrane region" description="Helical" evidence="1">
    <location>
        <begin position="45"/>
        <end position="69"/>
    </location>
</feature>
<feature type="transmembrane region" description="Helical" evidence="1">
    <location>
        <begin position="20"/>
        <end position="39"/>
    </location>
</feature>
<evidence type="ECO:0000256" key="1">
    <source>
        <dbReference type="SAM" id="Phobius"/>
    </source>
</evidence>
<protein>
    <submittedName>
        <fullName evidence="3">Tripartite tricarboxylate transporter permease</fullName>
    </submittedName>
</protein>
<gene>
    <name evidence="3" type="ORF">D3874_07355</name>
</gene>
<keyword evidence="1" id="KW-0472">Membrane</keyword>
<feature type="transmembrane region" description="Helical" evidence="1">
    <location>
        <begin position="144"/>
        <end position="162"/>
    </location>
</feature>
<proteinExistence type="predicted"/>
<dbReference type="OrthoDB" id="7256204at2"/>
<keyword evidence="4" id="KW-1185">Reference proteome</keyword>
<feature type="transmembrane region" description="Helical" evidence="1">
    <location>
        <begin position="109"/>
        <end position="132"/>
    </location>
</feature>
<dbReference type="Proteomes" id="UP000284605">
    <property type="component" value="Unassembled WGS sequence"/>
</dbReference>
<dbReference type="AlphaFoldDB" id="A0A418WA73"/>
<dbReference type="PANTHER" id="PTHR35342:SF5">
    <property type="entry name" value="TRICARBOXYLIC TRANSPORT PROTEIN"/>
    <property type="match status" value="1"/>
</dbReference>
<feature type="transmembrane region" description="Helical" evidence="1">
    <location>
        <begin position="257"/>
        <end position="279"/>
    </location>
</feature>
<dbReference type="InterPro" id="IPR002823">
    <property type="entry name" value="DUF112_TM"/>
</dbReference>
<dbReference type="RefSeq" id="WP_119777499.1">
    <property type="nucleotide sequence ID" value="NZ_QYUK01000011.1"/>
</dbReference>
<feature type="transmembrane region" description="Helical" evidence="1">
    <location>
        <begin position="386"/>
        <end position="404"/>
    </location>
</feature>
<feature type="transmembrane region" description="Helical" evidence="1">
    <location>
        <begin position="353"/>
        <end position="374"/>
    </location>
</feature>
<feature type="transmembrane region" description="Helical" evidence="1">
    <location>
        <begin position="169"/>
        <end position="188"/>
    </location>
</feature>
<keyword evidence="1" id="KW-0812">Transmembrane</keyword>
<feature type="transmembrane region" description="Helical" evidence="1">
    <location>
        <begin position="411"/>
        <end position="427"/>
    </location>
</feature>
<evidence type="ECO:0000313" key="3">
    <source>
        <dbReference type="EMBL" id="RJF86854.1"/>
    </source>
</evidence>
<sequence length="500" mass="52327">MELLDNLALGFDTAFTTGNLLYCFIGVFLGTLVGVLPGVGPTATIAMLLPITFALAPVAALIMLAGIYYGAQYGGSTTAILINMPGESSSAVTAIDGYQMARQGRAGPALATAAIGSFVAGTFATFVLVLFAPPLTKLALEFGPAENFSLLILGLVFSIALAHGSVLKALAMVVTGLLLGLIGTDVFTGTPRFTFDVTQLADGLNFVAVAVGIFGIAEIVRNLENEHDREVAVKHVTGLMPTRADLKQMAAPIVRGTLLGSVLGVLPGGGAILSSFAAYTLEKKLSKTPERFGKGAIEGVAAPESANNAGAQTSFIPMLTLGIPANPVMAMMIGALIIQGITPGPNVATDEPALFWGIIVSMWIGNLMLIMLNLPLVGLWVKMLTIPYYSMFPAILAFCCVGVLSVNNNAFDLYTVSVFGFLGYVLVKLDCEPAPLLLGFVLGPMLEEHLRRAMIISHGNPAVFVERPLSAGLLAVAAIALIVVFLPGVARRREVVFVED</sequence>
<feature type="transmembrane region" description="Helical" evidence="1">
    <location>
        <begin position="200"/>
        <end position="220"/>
    </location>
</feature>